<feature type="transmembrane region" description="Helical" evidence="5">
    <location>
        <begin position="560"/>
        <end position="580"/>
    </location>
</feature>
<feature type="transmembrane region" description="Helical" evidence="5">
    <location>
        <begin position="500"/>
        <end position="521"/>
    </location>
</feature>
<feature type="transmembrane region" description="Helical" evidence="5">
    <location>
        <begin position="170"/>
        <end position="191"/>
    </location>
</feature>
<feature type="transmembrane region" description="Helical" evidence="5">
    <location>
        <begin position="260"/>
        <end position="277"/>
    </location>
</feature>
<gene>
    <name evidence="6" type="ORF">VTL71DRAFT_12796</name>
</gene>
<proteinExistence type="predicted"/>
<evidence type="ECO:0008006" key="8">
    <source>
        <dbReference type="Google" id="ProtNLM"/>
    </source>
</evidence>
<evidence type="ECO:0000313" key="6">
    <source>
        <dbReference type="EMBL" id="KAL2071561.1"/>
    </source>
</evidence>
<feature type="transmembrane region" description="Helical" evidence="5">
    <location>
        <begin position="457"/>
        <end position="479"/>
    </location>
</feature>
<comment type="caution">
    <text evidence="6">The sequence shown here is derived from an EMBL/GenBank/DDBJ whole genome shotgun (WGS) entry which is preliminary data.</text>
</comment>
<keyword evidence="7" id="KW-1185">Reference proteome</keyword>
<dbReference type="InterPro" id="IPR011701">
    <property type="entry name" value="MFS"/>
</dbReference>
<evidence type="ECO:0000313" key="7">
    <source>
        <dbReference type="Proteomes" id="UP001595075"/>
    </source>
</evidence>
<evidence type="ECO:0000256" key="4">
    <source>
        <dbReference type="ARBA" id="ARBA00023136"/>
    </source>
</evidence>
<feature type="transmembrane region" description="Helical" evidence="5">
    <location>
        <begin position="289"/>
        <end position="308"/>
    </location>
</feature>
<dbReference type="PANTHER" id="PTHR23502:SF149">
    <property type="entry name" value="TRANSPORTER, PUTATIVE-RELATED"/>
    <property type="match status" value="1"/>
</dbReference>
<keyword evidence="4 5" id="KW-0472">Membrane</keyword>
<dbReference type="SUPFAM" id="SSF103473">
    <property type="entry name" value="MFS general substrate transporter"/>
    <property type="match status" value="1"/>
</dbReference>
<dbReference type="PANTHER" id="PTHR23502">
    <property type="entry name" value="MAJOR FACILITATOR SUPERFAMILY"/>
    <property type="match status" value="1"/>
</dbReference>
<name>A0ABR4CNI0_9HELO</name>
<feature type="transmembrane region" description="Helical" evidence="5">
    <location>
        <begin position="414"/>
        <end position="437"/>
    </location>
</feature>
<evidence type="ECO:0000256" key="3">
    <source>
        <dbReference type="ARBA" id="ARBA00022989"/>
    </source>
</evidence>
<reference evidence="6 7" key="1">
    <citation type="journal article" date="2024" name="Commun. Biol.">
        <title>Comparative genomic analysis of thermophilic fungi reveals convergent evolutionary adaptations and gene losses.</title>
        <authorList>
            <person name="Steindorff A.S."/>
            <person name="Aguilar-Pontes M.V."/>
            <person name="Robinson A.J."/>
            <person name="Andreopoulos B."/>
            <person name="LaButti K."/>
            <person name="Kuo A."/>
            <person name="Mondo S."/>
            <person name="Riley R."/>
            <person name="Otillar R."/>
            <person name="Haridas S."/>
            <person name="Lipzen A."/>
            <person name="Grimwood J."/>
            <person name="Schmutz J."/>
            <person name="Clum A."/>
            <person name="Reid I.D."/>
            <person name="Moisan M.C."/>
            <person name="Butler G."/>
            <person name="Nguyen T.T.M."/>
            <person name="Dewar K."/>
            <person name="Conant G."/>
            <person name="Drula E."/>
            <person name="Henrissat B."/>
            <person name="Hansel C."/>
            <person name="Singer S."/>
            <person name="Hutchinson M.I."/>
            <person name="de Vries R.P."/>
            <person name="Natvig D.O."/>
            <person name="Powell A.J."/>
            <person name="Tsang A."/>
            <person name="Grigoriev I.V."/>
        </authorList>
    </citation>
    <scope>NUCLEOTIDE SEQUENCE [LARGE SCALE GENOMIC DNA]</scope>
    <source>
        <strain evidence="6 7">CBS 494.80</strain>
    </source>
</reference>
<dbReference type="EMBL" id="JAZHXI010000005">
    <property type="protein sequence ID" value="KAL2071561.1"/>
    <property type="molecule type" value="Genomic_DNA"/>
</dbReference>
<keyword evidence="3 5" id="KW-1133">Transmembrane helix</keyword>
<evidence type="ECO:0000256" key="2">
    <source>
        <dbReference type="ARBA" id="ARBA00022692"/>
    </source>
</evidence>
<organism evidence="6 7">
    <name type="scientific">Oculimacula yallundae</name>
    <dbReference type="NCBI Taxonomy" id="86028"/>
    <lineage>
        <taxon>Eukaryota</taxon>
        <taxon>Fungi</taxon>
        <taxon>Dikarya</taxon>
        <taxon>Ascomycota</taxon>
        <taxon>Pezizomycotina</taxon>
        <taxon>Leotiomycetes</taxon>
        <taxon>Helotiales</taxon>
        <taxon>Ploettnerulaceae</taxon>
        <taxon>Oculimacula</taxon>
    </lineage>
</organism>
<accession>A0ABR4CNI0</accession>
<evidence type="ECO:0000256" key="1">
    <source>
        <dbReference type="ARBA" id="ARBA00004141"/>
    </source>
</evidence>
<comment type="subcellular location">
    <subcellularLocation>
        <location evidence="1">Membrane</location>
        <topology evidence="1">Multi-pass membrane protein</topology>
    </subcellularLocation>
</comment>
<protein>
    <recommendedName>
        <fullName evidence="8">Major facilitator superfamily (MFS) profile domain-containing protein</fullName>
    </recommendedName>
</protein>
<feature type="transmembrane region" description="Helical" evidence="5">
    <location>
        <begin position="527"/>
        <end position="548"/>
    </location>
</feature>
<dbReference type="Proteomes" id="UP001595075">
    <property type="component" value="Unassembled WGS sequence"/>
</dbReference>
<sequence length="632" mass="70600">MLFNLDCSFPDIAPRYVHGGRVRSQVWGKAYSMMKGSCGTTALCYRIDATEYFHGVASLILKNISSFLSAGEFFKMDQNLDSRTLRELEQELDTEIYPGTEIMTDVGSHHFVKAGTGTHSVLVPQPSDDEHDPLNWSPLWKGFTNFLCNLGFAPMFGDYIKEFDSNLEDVVQFTGIAILVLGFSNFIWVPIQTCFGRRPVMIFSTLICFGSSIWRAKANSYNSFMGACVLNGIGAGPGETIQPTIIADVIFLHDRGKHNTLYFAMYFGSLMVGPIIAGPMAENLGWRSFWWLNTGLLGFAVICCIFLFPETKFNRHPVPNQIITPNSPESKTGSTEEIENVAQQHINISATDHADPEKAAPIQAQSRLDGANLEHALTHQDPWLGRGKPSKSQWKLIQPYEGNFLMELWMPWKLFTFPIVQFASFVVSWSASSFLTLNLTQSQAFASPPYNFTSAKIGFFNFAILIGAFIGLFTAGPLSDFIAARLTRRNKGIREPEMRLLAMIPYVIIMIIGNVVVAIGYQKGWDWKVIVIVGYTCGGIQVAALPAISSTYSVDSYKPVAGSIFVSITVNKNVWGYGFSKFITPWIVESGYIPPIMTNMSLVTFFCCTGVIFWFYGKTFRKWTRNSKVHSM</sequence>
<feature type="transmembrane region" description="Helical" evidence="5">
    <location>
        <begin position="592"/>
        <end position="616"/>
    </location>
</feature>
<dbReference type="Gene3D" id="1.20.1250.20">
    <property type="entry name" value="MFS general substrate transporter like domains"/>
    <property type="match status" value="1"/>
</dbReference>
<dbReference type="Pfam" id="PF07690">
    <property type="entry name" value="MFS_1"/>
    <property type="match status" value="1"/>
</dbReference>
<evidence type="ECO:0000256" key="5">
    <source>
        <dbReference type="SAM" id="Phobius"/>
    </source>
</evidence>
<dbReference type="InterPro" id="IPR036259">
    <property type="entry name" value="MFS_trans_sf"/>
</dbReference>
<keyword evidence="2 5" id="KW-0812">Transmembrane</keyword>